<protein>
    <submittedName>
        <fullName evidence="2">Uncharacterized protein</fullName>
    </submittedName>
</protein>
<feature type="region of interest" description="Disordered" evidence="1">
    <location>
        <begin position="377"/>
        <end position="414"/>
    </location>
</feature>
<evidence type="ECO:0000313" key="3">
    <source>
        <dbReference type="Proteomes" id="UP000823388"/>
    </source>
</evidence>
<reference evidence="2" key="1">
    <citation type="submission" date="2020-05" db="EMBL/GenBank/DDBJ databases">
        <title>WGS assembly of Panicum virgatum.</title>
        <authorList>
            <person name="Lovell J.T."/>
            <person name="Jenkins J."/>
            <person name="Shu S."/>
            <person name="Juenger T.E."/>
            <person name="Schmutz J."/>
        </authorList>
    </citation>
    <scope>NUCLEOTIDE SEQUENCE</scope>
    <source>
        <strain evidence="2">AP13</strain>
    </source>
</reference>
<accession>A0A8T0NS97</accession>
<comment type="caution">
    <text evidence="2">The sequence shown here is derived from an EMBL/GenBank/DDBJ whole genome shotgun (WGS) entry which is preliminary data.</text>
</comment>
<feature type="compositionally biased region" description="Pro residues" evidence="1">
    <location>
        <begin position="35"/>
        <end position="47"/>
    </location>
</feature>
<feature type="region of interest" description="Disordered" evidence="1">
    <location>
        <begin position="284"/>
        <end position="325"/>
    </location>
</feature>
<keyword evidence="3" id="KW-1185">Reference proteome</keyword>
<feature type="compositionally biased region" description="Polar residues" evidence="1">
    <location>
        <begin position="151"/>
        <end position="160"/>
    </location>
</feature>
<organism evidence="2 3">
    <name type="scientific">Panicum virgatum</name>
    <name type="common">Blackwell switchgrass</name>
    <dbReference type="NCBI Taxonomy" id="38727"/>
    <lineage>
        <taxon>Eukaryota</taxon>
        <taxon>Viridiplantae</taxon>
        <taxon>Streptophyta</taxon>
        <taxon>Embryophyta</taxon>
        <taxon>Tracheophyta</taxon>
        <taxon>Spermatophyta</taxon>
        <taxon>Magnoliopsida</taxon>
        <taxon>Liliopsida</taxon>
        <taxon>Poales</taxon>
        <taxon>Poaceae</taxon>
        <taxon>PACMAD clade</taxon>
        <taxon>Panicoideae</taxon>
        <taxon>Panicodae</taxon>
        <taxon>Paniceae</taxon>
        <taxon>Panicinae</taxon>
        <taxon>Panicum</taxon>
        <taxon>Panicum sect. Hiantes</taxon>
    </lineage>
</organism>
<name>A0A8T0NS97_PANVG</name>
<evidence type="ECO:0000313" key="2">
    <source>
        <dbReference type="EMBL" id="KAG2550106.1"/>
    </source>
</evidence>
<dbReference type="AlphaFoldDB" id="A0A8T0NS97"/>
<proteinExistence type="predicted"/>
<feature type="region of interest" description="Disordered" evidence="1">
    <location>
        <begin position="143"/>
        <end position="166"/>
    </location>
</feature>
<gene>
    <name evidence="2" type="ORF">PVAP13_9KG239613</name>
</gene>
<evidence type="ECO:0000256" key="1">
    <source>
        <dbReference type="SAM" id="MobiDB-lite"/>
    </source>
</evidence>
<feature type="region of interest" description="Disordered" evidence="1">
    <location>
        <begin position="34"/>
        <end position="54"/>
    </location>
</feature>
<dbReference type="EMBL" id="CM029053">
    <property type="protein sequence ID" value="KAG2550106.1"/>
    <property type="molecule type" value="Genomic_DNA"/>
</dbReference>
<dbReference type="Proteomes" id="UP000823388">
    <property type="component" value="Chromosome 9K"/>
</dbReference>
<sequence length="414" mass="43664">MGTKYPCTRGYTTRWAQIRVWVCARGSGYDYKPNGPAPLPPPHPPGAPRGAPCPSAAPLAASRHGLAHRRSALSPLPVPTLPLSLLGCVACASREWPRRNGPSWPRVAAWRIGSAPPSSSGYHRLRRAELRVAPLPTQLAARLSPLEQHSPRSTASSPSMLASGPLPLPGRCGDLAALVPGGRDRSPPSWESSAPWTGRHRELFTMSFSSSRVAGSGMISCPLRVAGADAGIDFGSRVRGGPWTEVEEGGGRNPTSSLTGGQGGGVGEQEETELYLFVRSDGAGGAQRGIAHSGRRCTSEFGRRRAGRGASPRHKEGPPEGGGWGGAPCPCSCGASSQAPRAVRRPWPYHAAPPGRAAAEAGPAGRRAWRWGGWRSRRPEVGRAGGWRPTVGLVGGRGRRRQGGRWGRQRSDLG</sequence>
<feature type="region of interest" description="Disordered" evidence="1">
    <location>
        <begin position="239"/>
        <end position="268"/>
    </location>
</feature>